<dbReference type="AlphaFoldDB" id="A0A2D4IJ17"/>
<organism evidence="1">
    <name type="scientific">Micrurus lemniscatus lemniscatus</name>
    <dbReference type="NCBI Taxonomy" id="129467"/>
    <lineage>
        <taxon>Eukaryota</taxon>
        <taxon>Metazoa</taxon>
        <taxon>Chordata</taxon>
        <taxon>Craniata</taxon>
        <taxon>Vertebrata</taxon>
        <taxon>Euteleostomi</taxon>
        <taxon>Lepidosauria</taxon>
        <taxon>Squamata</taxon>
        <taxon>Bifurcata</taxon>
        <taxon>Unidentata</taxon>
        <taxon>Episquamata</taxon>
        <taxon>Toxicofera</taxon>
        <taxon>Serpentes</taxon>
        <taxon>Colubroidea</taxon>
        <taxon>Elapidae</taxon>
        <taxon>Elapinae</taxon>
        <taxon>Micrurus</taxon>
    </lineage>
</organism>
<proteinExistence type="predicted"/>
<dbReference type="EMBL" id="IACK01109536">
    <property type="protein sequence ID" value="LAA84167.1"/>
    <property type="molecule type" value="Transcribed_RNA"/>
</dbReference>
<evidence type="ECO:0000313" key="1">
    <source>
        <dbReference type="EMBL" id="LAA84167.1"/>
    </source>
</evidence>
<reference evidence="1" key="1">
    <citation type="submission" date="2017-07" db="EMBL/GenBank/DDBJ databases">
        <authorList>
            <person name="Mikheyev A."/>
            <person name="Grau M."/>
        </authorList>
    </citation>
    <scope>NUCLEOTIDE SEQUENCE</scope>
    <source>
        <tissue evidence="1">Venom_gland</tissue>
    </source>
</reference>
<sequence>MPTEPVGGKFEFHPGPHVYYKSWSKALTHTSNCVWLRVVQQAKLTRQQPRQEVYCFSGAKETMLFSSVSFSFGSSCYKDSDRTMTAGESWELKIRHFKFAEVEKSNTRDLQLYNCTISLCFLF</sequence>
<name>A0A2D4IJ17_MICLE</name>
<protein>
    <submittedName>
        <fullName evidence="1">Uncharacterized protein</fullName>
    </submittedName>
</protein>
<reference evidence="1" key="2">
    <citation type="submission" date="2017-11" db="EMBL/GenBank/DDBJ databases">
        <title>Coralsnake Venomics: Analyses of Venom Gland Transcriptomes and Proteomes of Six Brazilian Taxa.</title>
        <authorList>
            <person name="Aird S.D."/>
            <person name="Jorge da Silva N."/>
            <person name="Qiu L."/>
            <person name="Villar-Briones A."/>
            <person name="Aparecida-Saddi V."/>
            <person name="Campos-Telles M.P."/>
            <person name="Grau M."/>
            <person name="Mikheyev A.S."/>
        </authorList>
    </citation>
    <scope>NUCLEOTIDE SEQUENCE</scope>
    <source>
        <tissue evidence="1">Venom_gland</tissue>
    </source>
</reference>
<accession>A0A2D4IJ17</accession>